<feature type="transmembrane region" description="Helical" evidence="7">
    <location>
        <begin position="255"/>
        <end position="281"/>
    </location>
</feature>
<feature type="transmembrane region" description="Helical" evidence="7">
    <location>
        <begin position="301"/>
        <end position="327"/>
    </location>
</feature>
<keyword evidence="4 7" id="KW-0812">Transmembrane</keyword>
<dbReference type="InterPro" id="IPR035906">
    <property type="entry name" value="MetI-like_sf"/>
</dbReference>
<evidence type="ECO:0000256" key="7">
    <source>
        <dbReference type="RuleBase" id="RU363032"/>
    </source>
</evidence>
<comment type="similarity">
    <text evidence="7">Belongs to the binding-protein-dependent transport system permease family.</text>
</comment>
<keyword evidence="3" id="KW-1003">Cell membrane</keyword>
<dbReference type="Pfam" id="PF00528">
    <property type="entry name" value="BPD_transp_1"/>
    <property type="match status" value="1"/>
</dbReference>
<accession>A0ABT7FLF4</accession>
<evidence type="ECO:0000259" key="8">
    <source>
        <dbReference type="PROSITE" id="PS50928"/>
    </source>
</evidence>
<evidence type="ECO:0000313" key="10">
    <source>
        <dbReference type="Proteomes" id="UP001227126"/>
    </source>
</evidence>
<dbReference type="PANTHER" id="PTHR43163">
    <property type="entry name" value="DIPEPTIDE TRANSPORT SYSTEM PERMEASE PROTEIN DPPB-RELATED"/>
    <property type="match status" value="1"/>
</dbReference>
<sequence length="334" mass="36442">MLTYSVKRLFGVIPVLLIVSLLVFLLMQAAPGDPVSMLVSDEATTEDRERIAAAWGLDQPASVQYLNFLTNAASGDLGTSFRYREPVMDLVLARLPASIELALYATLLAISIGIPLGVLAAAKPNSIFDTVGSIGGFFGISMPNFWLGILMILIFAGHLNLLPSGGREPWGMDLPRLSGFLTLDAVLQGRWDALWQALRHLALPAIVLGTAMTGIIMQITRASMLENLGEDYVMTARAKGLSNRVVLWRHAFRNALVSVITIIGLEFGALISGAIIVETVFSWPGIGLLLIQGITFRDFPLITGLVLIYTTIFVMMNVLIDILYTIVDPRIRMR</sequence>
<dbReference type="Gene3D" id="1.10.3720.10">
    <property type="entry name" value="MetI-like"/>
    <property type="match status" value="1"/>
</dbReference>
<evidence type="ECO:0000256" key="1">
    <source>
        <dbReference type="ARBA" id="ARBA00004651"/>
    </source>
</evidence>
<keyword evidence="10" id="KW-1185">Reference proteome</keyword>
<dbReference type="InterPro" id="IPR000515">
    <property type="entry name" value="MetI-like"/>
</dbReference>
<proteinExistence type="inferred from homology"/>
<reference evidence="9 10" key="1">
    <citation type="submission" date="2023-05" db="EMBL/GenBank/DDBJ databases">
        <title>Sedimentitalea sp. nov. JM2-8.</title>
        <authorList>
            <person name="Huang J."/>
        </authorList>
    </citation>
    <scope>NUCLEOTIDE SEQUENCE [LARGE SCALE GENOMIC DNA]</scope>
    <source>
        <strain evidence="9 10">JM2-8</strain>
    </source>
</reference>
<evidence type="ECO:0000256" key="2">
    <source>
        <dbReference type="ARBA" id="ARBA00022448"/>
    </source>
</evidence>
<dbReference type="Proteomes" id="UP001227126">
    <property type="component" value="Unassembled WGS sequence"/>
</dbReference>
<dbReference type="PANTHER" id="PTHR43163:SF6">
    <property type="entry name" value="DIPEPTIDE TRANSPORT SYSTEM PERMEASE PROTEIN DPPB-RELATED"/>
    <property type="match status" value="1"/>
</dbReference>
<protein>
    <submittedName>
        <fullName evidence="9">ABC transporter permease</fullName>
    </submittedName>
</protein>
<keyword evidence="5 7" id="KW-1133">Transmembrane helix</keyword>
<dbReference type="InterPro" id="IPR045621">
    <property type="entry name" value="BPD_transp_1_N"/>
</dbReference>
<feature type="domain" description="ABC transmembrane type-1" evidence="8">
    <location>
        <begin position="95"/>
        <end position="324"/>
    </location>
</feature>
<gene>
    <name evidence="9" type="ORF">QO034_22560</name>
</gene>
<feature type="transmembrane region" description="Helical" evidence="7">
    <location>
        <begin position="134"/>
        <end position="156"/>
    </location>
</feature>
<dbReference type="PROSITE" id="PS50928">
    <property type="entry name" value="ABC_TM1"/>
    <property type="match status" value="1"/>
</dbReference>
<dbReference type="CDD" id="cd06261">
    <property type="entry name" value="TM_PBP2"/>
    <property type="match status" value="1"/>
</dbReference>
<comment type="subcellular location">
    <subcellularLocation>
        <location evidence="1 7">Cell membrane</location>
        <topology evidence="1 7">Multi-pass membrane protein</topology>
    </subcellularLocation>
</comment>
<organism evidence="9 10">
    <name type="scientific">Sedimentitalea xiamensis</name>
    <dbReference type="NCBI Taxonomy" id="3050037"/>
    <lineage>
        <taxon>Bacteria</taxon>
        <taxon>Pseudomonadati</taxon>
        <taxon>Pseudomonadota</taxon>
        <taxon>Alphaproteobacteria</taxon>
        <taxon>Rhodobacterales</taxon>
        <taxon>Paracoccaceae</taxon>
        <taxon>Sedimentitalea</taxon>
    </lineage>
</organism>
<evidence type="ECO:0000313" key="9">
    <source>
        <dbReference type="EMBL" id="MDK3075840.1"/>
    </source>
</evidence>
<evidence type="ECO:0000256" key="4">
    <source>
        <dbReference type="ARBA" id="ARBA00022692"/>
    </source>
</evidence>
<feature type="transmembrane region" description="Helical" evidence="7">
    <location>
        <begin position="197"/>
        <end position="217"/>
    </location>
</feature>
<dbReference type="Pfam" id="PF19300">
    <property type="entry name" value="BPD_transp_1_N"/>
    <property type="match status" value="1"/>
</dbReference>
<evidence type="ECO:0000256" key="5">
    <source>
        <dbReference type="ARBA" id="ARBA00022989"/>
    </source>
</evidence>
<keyword evidence="2 7" id="KW-0813">Transport</keyword>
<evidence type="ECO:0000256" key="6">
    <source>
        <dbReference type="ARBA" id="ARBA00023136"/>
    </source>
</evidence>
<name>A0ABT7FLF4_9RHOB</name>
<dbReference type="RefSeq" id="WP_284487756.1">
    <property type="nucleotide sequence ID" value="NZ_JASNJE010000056.1"/>
</dbReference>
<dbReference type="EMBL" id="JASNJE010000056">
    <property type="protein sequence ID" value="MDK3075840.1"/>
    <property type="molecule type" value="Genomic_DNA"/>
</dbReference>
<keyword evidence="6 7" id="KW-0472">Membrane</keyword>
<comment type="caution">
    <text evidence="9">The sequence shown here is derived from an EMBL/GenBank/DDBJ whole genome shotgun (WGS) entry which is preliminary data.</text>
</comment>
<feature type="transmembrane region" description="Helical" evidence="7">
    <location>
        <begin position="9"/>
        <end position="30"/>
    </location>
</feature>
<dbReference type="SUPFAM" id="SSF161098">
    <property type="entry name" value="MetI-like"/>
    <property type="match status" value="1"/>
</dbReference>
<evidence type="ECO:0000256" key="3">
    <source>
        <dbReference type="ARBA" id="ARBA00022475"/>
    </source>
</evidence>
<feature type="transmembrane region" description="Helical" evidence="7">
    <location>
        <begin position="101"/>
        <end position="122"/>
    </location>
</feature>